<evidence type="ECO:0000313" key="2">
    <source>
        <dbReference type="EMBL" id="KAF0980675.1"/>
    </source>
</evidence>
<keyword evidence="1" id="KW-1133">Transmembrane helix</keyword>
<feature type="transmembrane region" description="Helical" evidence="1">
    <location>
        <begin position="398"/>
        <end position="427"/>
    </location>
</feature>
<dbReference type="OrthoDB" id="10254907at2759"/>
<dbReference type="EMBL" id="VFQX01000017">
    <property type="protein sequence ID" value="KAF0980675.1"/>
    <property type="molecule type" value="Genomic_DNA"/>
</dbReference>
<keyword evidence="3" id="KW-1185">Reference proteome</keyword>
<sequence>MNLIGRSKTNSARLQRFTVLVGWNLMMISLVLLGFRNGWVKADCNGVLSGKDSTMYCDTVEIQGLSFCSMMNGKFTDKAFFIKHVQNSTTTYAEYMDNYLKTLFDETKSYLTSLGSPICDQCFERMKFAYCANAFPKYGYVSCISNELLTYLGEMGKACSGFCCAETSGLCVVDEAGNTCDTKPLSVKENVATLTCMTPYLGKLFSKLSSCNQHFVALDICKDVLSTCDCSNAPSNFETTCKRFFTDAGTKFDNYPTSGVCSNVVNPGWCKAGRRSNLAEKFEDSVTDVRQKMLSFLDPVLHKANQYVPTTDPLKADIAKASIGTPVPFIYPTLKRVTFGPPYDDGSIKYRLACSGDKCVVACTNPKSYVYNPYAEKDSGTCNLDPFYMLTLLAENAVVIGVVVSLVILFLLCITGVIVGFCIFCCCCRDRRKLAKQGRRERLDKDKKTSRLQNAADKFLSKF</sequence>
<feature type="transmembrane region" description="Helical" evidence="1">
    <location>
        <begin position="20"/>
        <end position="39"/>
    </location>
</feature>
<dbReference type="AlphaFoldDB" id="A0A6A5C5A1"/>
<dbReference type="Proteomes" id="UP000444721">
    <property type="component" value="Unassembled WGS sequence"/>
</dbReference>
<proteinExistence type="predicted"/>
<dbReference type="OMA" id="CSGFCCA"/>
<dbReference type="GeneID" id="68120373"/>
<gene>
    <name evidence="2" type="ORF">FDP41_013158</name>
</gene>
<comment type="caution">
    <text evidence="2">The sequence shown here is derived from an EMBL/GenBank/DDBJ whole genome shotgun (WGS) entry which is preliminary data.</text>
</comment>
<protein>
    <submittedName>
        <fullName evidence="2">Uncharacterized protein</fullName>
    </submittedName>
</protein>
<evidence type="ECO:0000313" key="3">
    <source>
        <dbReference type="Proteomes" id="UP000444721"/>
    </source>
</evidence>
<accession>A0A6A5C5A1</accession>
<dbReference type="VEuPathDB" id="AmoebaDB:FDP41_013158"/>
<keyword evidence="1" id="KW-0472">Membrane</keyword>
<name>A0A6A5C5A1_NAEFO</name>
<dbReference type="RefSeq" id="XP_044565388.1">
    <property type="nucleotide sequence ID" value="XM_044703757.1"/>
</dbReference>
<reference evidence="2 3" key="1">
    <citation type="journal article" date="2019" name="Sci. Rep.">
        <title>Nanopore sequencing improves the draft genome of the human pathogenic amoeba Naegleria fowleri.</title>
        <authorList>
            <person name="Liechti N."/>
            <person name="Schurch N."/>
            <person name="Bruggmann R."/>
            <person name="Wittwer M."/>
        </authorList>
    </citation>
    <scope>NUCLEOTIDE SEQUENCE [LARGE SCALE GENOMIC DNA]</scope>
    <source>
        <strain evidence="2 3">ATCC 30894</strain>
    </source>
</reference>
<dbReference type="VEuPathDB" id="AmoebaDB:NfTy_035850"/>
<keyword evidence="1" id="KW-0812">Transmembrane</keyword>
<evidence type="ECO:0000256" key="1">
    <source>
        <dbReference type="SAM" id="Phobius"/>
    </source>
</evidence>
<organism evidence="2 3">
    <name type="scientific">Naegleria fowleri</name>
    <name type="common">Brain eating amoeba</name>
    <dbReference type="NCBI Taxonomy" id="5763"/>
    <lineage>
        <taxon>Eukaryota</taxon>
        <taxon>Discoba</taxon>
        <taxon>Heterolobosea</taxon>
        <taxon>Tetramitia</taxon>
        <taxon>Eutetramitia</taxon>
        <taxon>Vahlkampfiidae</taxon>
        <taxon>Naegleria</taxon>
    </lineage>
</organism>